<dbReference type="AlphaFoldDB" id="G0UVM4"/>
<dbReference type="VEuPathDB" id="TriTrypDB:TcIL3000_10_1990"/>
<reference evidence="1" key="1">
    <citation type="journal article" date="2012" name="Proc. Natl. Acad. Sci. U.S.A.">
        <title>Antigenic diversity is generated by distinct evolutionary mechanisms in African trypanosome species.</title>
        <authorList>
            <person name="Jackson A.P."/>
            <person name="Berry A."/>
            <person name="Aslett M."/>
            <person name="Allison H.C."/>
            <person name="Burton P."/>
            <person name="Vavrova-Anderson J."/>
            <person name="Brown R."/>
            <person name="Browne H."/>
            <person name="Corton N."/>
            <person name="Hauser H."/>
            <person name="Gamble J."/>
            <person name="Gilderthorp R."/>
            <person name="Marcello L."/>
            <person name="McQuillan J."/>
            <person name="Otto T.D."/>
            <person name="Quail M.A."/>
            <person name="Sanders M.J."/>
            <person name="van Tonder A."/>
            <person name="Ginger M.L."/>
            <person name="Field M.C."/>
            <person name="Barry J.D."/>
            <person name="Hertz-Fowler C."/>
            <person name="Berriman M."/>
        </authorList>
    </citation>
    <scope>NUCLEOTIDE SEQUENCE</scope>
    <source>
        <strain evidence="1">IL3000</strain>
    </source>
</reference>
<organism evidence="1">
    <name type="scientific">Trypanosoma congolense (strain IL3000)</name>
    <dbReference type="NCBI Taxonomy" id="1068625"/>
    <lineage>
        <taxon>Eukaryota</taxon>
        <taxon>Discoba</taxon>
        <taxon>Euglenozoa</taxon>
        <taxon>Kinetoplastea</taxon>
        <taxon>Metakinetoplastina</taxon>
        <taxon>Trypanosomatida</taxon>
        <taxon>Trypanosomatidae</taxon>
        <taxon>Trypanosoma</taxon>
        <taxon>Nannomonas</taxon>
    </lineage>
</organism>
<protein>
    <submittedName>
        <fullName evidence="1">Uncharacterized protein TCIL3000_10_1990</fullName>
    </submittedName>
</protein>
<dbReference type="EMBL" id="HE575323">
    <property type="protein sequence ID" value="CCC93440.1"/>
    <property type="molecule type" value="Genomic_DNA"/>
</dbReference>
<sequence length="234" mass="25785">MQSLVGNRNAEIGRADANADEITDYVRKLGNRCAKERITLGMLSNIDSQLSQLQVARMAEHNKMERFLSLRDRLHDLFSLSTICHPVSGDSRHAVVGSFGIFREAASTPQGASGADALRADAARWSPSPEPLVGARAALLPESIQKVTTATFHEIEGLRRLLMESGRREKDARRRCDAAEAALTANRMELERLWRAVTLLQKTLAHNRHTFTNSALTLSDISAVVTSLECAQHS</sequence>
<accession>G0UVM4</accession>
<name>G0UVM4_TRYCI</name>
<evidence type="ECO:0000313" key="1">
    <source>
        <dbReference type="EMBL" id="CCC93440.1"/>
    </source>
</evidence>
<gene>
    <name evidence="1" type="ORF">TCIL3000_10_1990</name>
</gene>
<proteinExistence type="predicted"/>